<accession>A0ABT1M1V4</accession>
<dbReference type="PANTHER" id="PTHR35010:SF2">
    <property type="entry name" value="BLL4672 PROTEIN"/>
    <property type="match status" value="1"/>
</dbReference>
<comment type="caution">
    <text evidence="2">The sequence shown here is derived from an EMBL/GenBank/DDBJ whole genome shotgun (WGS) entry which is preliminary data.</text>
</comment>
<dbReference type="CDD" id="cd00093">
    <property type="entry name" value="HTH_XRE"/>
    <property type="match status" value="1"/>
</dbReference>
<reference evidence="2 3" key="1">
    <citation type="submission" date="2022-06" db="EMBL/GenBank/DDBJ databases">
        <title>Mycolicibacterium sp. CAU 1645 isolated from seawater.</title>
        <authorList>
            <person name="Kim W."/>
        </authorList>
    </citation>
    <scope>NUCLEOTIDE SEQUENCE [LARGE SCALE GENOMIC DNA]</scope>
    <source>
        <strain evidence="2 3">CAU 1645</strain>
    </source>
</reference>
<dbReference type="EMBL" id="JANDBD010000004">
    <property type="protein sequence ID" value="MCP9273116.1"/>
    <property type="molecule type" value="Genomic_DNA"/>
</dbReference>
<dbReference type="Pfam" id="PF13560">
    <property type="entry name" value="HTH_31"/>
    <property type="match status" value="1"/>
</dbReference>
<keyword evidence="3" id="KW-1185">Reference proteome</keyword>
<dbReference type="Proteomes" id="UP001651690">
    <property type="component" value="Unassembled WGS sequence"/>
</dbReference>
<sequence length="272" mass="29855">MAARQDELSEFLKSRRARLAPADVGLPAAANGRRVAGLRREELAMLAGVSPDYYARLEQGRATNVSDQVLDAVAGVLRLDALERRYLAALVRPTRTTATAPPRVRPALRSMVAALDPTPAVLHGPRLEVLAINRAAALLIHDFDALPVPERNMVRWMFTDARARRVYPDWRDIAAQLVAILRLNGGQNGADAHLTDLVADLSMRSAEFATLWADRKLFQHTHGPKRFHHDGVGTFTVNYETVHLPDDPGLSLILYSADAGSPGEAKLRELLA</sequence>
<evidence type="ECO:0000313" key="3">
    <source>
        <dbReference type="Proteomes" id="UP001651690"/>
    </source>
</evidence>
<proteinExistence type="predicted"/>
<name>A0ABT1M1V4_9MYCO</name>
<dbReference type="PANTHER" id="PTHR35010">
    <property type="entry name" value="BLL4672 PROTEIN-RELATED"/>
    <property type="match status" value="1"/>
</dbReference>
<dbReference type="InterPro" id="IPR041413">
    <property type="entry name" value="MLTR_LBD"/>
</dbReference>
<evidence type="ECO:0000259" key="1">
    <source>
        <dbReference type="PROSITE" id="PS50943"/>
    </source>
</evidence>
<evidence type="ECO:0000313" key="2">
    <source>
        <dbReference type="EMBL" id="MCP9273116.1"/>
    </source>
</evidence>
<dbReference type="Gene3D" id="3.30.450.180">
    <property type="match status" value="1"/>
</dbReference>
<dbReference type="SUPFAM" id="SSF47413">
    <property type="entry name" value="lambda repressor-like DNA-binding domains"/>
    <property type="match status" value="1"/>
</dbReference>
<dbReference type="PROSITE" id="PS50943">
    <property type="entry name" value="HTH_CROC1"/>
    <property type="match status" value="1"/>
</dbReference>
<gene>
    <name evidence="2" type="ORF">NM203_13070</name>
</gene>
<organism evidence="2 3">
    <name type="scientific">Mycolicibacterium arenosum</name>
    <dbReference type="NCBI Taxonomy" id="2952157"/>
    <lineage>
        <taxon>Bacteria</taxon>
        <taxon>Bacillati</taxon>
        <taxon>Actinomycetota</taxon>
        <taxon>Actinomycetes</taxon>
        <taxon>Mycobacteriales</taxon>
        <taxon>Mycobacteriaceae</taxon>
        <taxon>Mycolicibacterium</taxon>
    </lineage>
</organism>
<dbReference type="InterPro" id="IPR010982">
    <property type="entry name" value="Lambda_DNA-bd_dom_sf"/>
</dbReference>
<dbReference type="InterPro" id="IPR001387">
    <property type="entry name" value="Cro/C1-type_HTH"/>
</dbReference>
<dbReference type="SMART" id="SM00530">
    <property type="entry name" value="HTH_XRE"/>
    <property type="match status" value="1"/>
</dbReference>
<dbReference type="RefSeq" id="WP_255060357.1">
    <property type="nucleotide sequence ID" value="NZ_JANDBD010000004.1"/>
</dbReference>
<dbReference type="Gene3D" id="1.10.260.40">
    <property type="entry name" value="lambda repressor-like DNA-binding domains"/>
    <property type="match status" value="1"/>
</dbReference>
<dbReference type="Pfam" id="PF17765">
    <property type="entry name" value="MLTR_LBD"/>
    <property type="match status" value="1"/>
</dbReference>
<protein>
    <submittedName>
        <fullName evidence="2">Helix-turn-helix transcriptional regulator</fullName>
    </submittedName>
</protein>
<feature type="domain" description="HTH cro/C1-type" evidence="1">
    <location>
        <begin position="33"/>
        <end position="84"/>
    </location>
</feature>